<keyword evidence="3" id="KW-1185">Reference proteome</keyword>
<feature type="region of interest" description="Disordered" evidence="1">
    <location>
        <begin position="64"/>
        <end position="85"/>
    </location>
</feature>
<feature type="compositionally biased region" description="Basic and acidic residues" evidence="1">
    <location>
        <begin position="258"/>
        <end position="267"/>
    </location>
</feature>
<feature type="region of interest" description="Disordered" evidence="1">
    <location>
        <begin position="242"/>
        <end position="267"/>
    </location>
</feature>
<gene>
    <name evidence="2" type="ORF">R2363_28120</name>
</gene>
<evidence type="ECO:0000313" key="2">
    <source>
        <dbReference type="EMBL" id="MDX2296029.1"/>
    </source>
</evidence>
<dbReference type="Proteomes" id="UP001278571">
    <property type="component" value="Unassembled WGS sequence"/>
</dbReference>
<evidence type="ECO:0008006" key="4">
    <source>
        <dbReference type="Google" id="ProtNLM"/>
    </source>
</evidence>
<feature type="region of interest" description="Disordered" evidence="1">
    <location>
        <begin position="1"/>
        <end position="21"/>
    </location>
</feature>
<sequence>MQQLRTLRARPAAGISGPRPSRDAAEAALVEHYPALVRLAHLVLPPSLGRQRRVLTAHATVQRALPRGRPDRSAAPVPPPRTPRDEARAWLRARVVARALAARPLRPAALALPRVTGLRLFPRSGGGDELALDRALSAVTPETRAALALTVLEGLTPEQTAALLSAAGARDPGRALAGAEELRAGVSGDLAALLRGPEFDPCTVHLRPTDLLRRRRRGRAGILAAALLLAAVPVAADALRAEAPPPAPAPAAPSADPAELRRADPDRWADTSRVDFTAWPARGARTGDTALLGRALDAWTGGDAVTRTTPGTAGGPPSAPPALLYAGDVDGAPVVLLHDGLRLARYTEPSTGRPVLTLARADDADVTTAASVALSRTRAGTRFLLAPWIAEAGARDLRAPAAPARALPVARDGVTAPVPLPAPGPGAAADCAATTVLQLRSSARIVEDHAFLVADLGGLGPAHLTWTPLPAPGIPSRQPREAAGPAGLAAWARTGCLLDGLRDSGVRSVNRWEFAAQELPERAGRALWACVRAETWEGTGRADVLLETPVRPPGPARPLASVPDTAACGRFGQHVLAGGPWTAPSGTRYLLAAGSRHVVGITAGGAVRAHARGAVLAVRSAAEGVVVLDGRLADGGVLRGWTPPSR</sequence>
<dbReference type="RefSeq" id="WP_319012213.1">
    <property type="nucleotide sequence ID" value="NZ_JAWJZF010000488.1"/>
</dbReference>
<proteinExistence type="predicted"/>
<name>A0ABU4KES4_9ACTN</name>
<accession>A0ABU4KES4</accession>
<protein>
    <recommendedName>
        <fullName evidence="4">DNA-directed RNA polymerase specialized sigma24 family protein</fullName>
    </recommendedName>
</protein>
<comment type="caution">
    <text evidence="2">The sequence shown here is derived from an EMBL/GenBank/DDBJ whole genome shotgun (WGS) entry which is preliminary data.</text>
</comment>
<organism evidence="2 3">
    <name type="scientific">Streptomyces roseolus</name>
    <dbReference type="NCBI Taxonomy" id="67358"/>
    <lineage>
        <taxon>Bacteria</taxon>
        <taxon>Bacillati</taxon>
        <taxon>Actinomycetota</taxon>
        <taxon>Actinomycetes</taxon>
        <taxon>Kitasatosporales</taxon>
        <taxon>Streptomycetaceae</taxon>
        <taxon>Streptomyces</taxon>
    </lineage>
</organism>
<reference evidence="2 3" key="1">
    <citation type="submission" date="2023-10" db="EMBL/GenBank/DDBJ databases">
        <authorList>
            <person name="Wang X.X."/>
        </authorList>
    </citation>
    <scope>NUCLEOTIDE SEQUENCE [LARGE SCALE GENOMIC DNA]</scope>
    <source>
        <strain evidence="2 3">NBRC 12816</strain>
    </source>
</reference>
<dbReference type="EMBL" id="JAWJZF010000488">
    <property type="protein sequence ID" value="MDX2296029.1"/>
    <property type="molecule type" value="Genomic_DNA"/>
</dbReference>
<evidence type="ECO:0000313" key="3">
    <source>
        <dbReference type="Proteomes" id="UP001278571"/>
    </source>
</evidence>
<evidence type="ECO:0000256" key="1">
    <source>
        <dbReference type="SAM" id="MobiDB-lite"/>
    </source>
</evidence>